<gene>
    <name evidence="10" type="ORF">IMSHALPRED_003593</name>
</gene>
<evidence type="ECO:0000256" key="6">
    <source>
        <dbReference type="ARBA" id="ARBA00023187"/>
    </source>
</evidence>
<dbReference type="OrthoDB" id="330772at2759"/>
<comment type="subcellular location">
    <subcellularLocation>
        <location evidence="1">Nucleus</location>
    </subcellularLocation>
</comment>
<evidence type="ECO:0000256" key="7">
    <source>
        <dbReference type="ARBA" id="ARBA00023242"/>
    </source>
</evidence>
<organism evidence="10 11">
    <name type="scientific">Imshaugia aleurites</name>
    <dbReference type="NCBI Taxonomy" id="172621"/>
    <lineage>
        <taxon>Eukaryota</taxon>
        <taxon>Fungi</taxon>
        <taxon>Dikarya</taxon>
        <taxon>Ascomycota</taxon>
        <taxon>Pezizomycotina</taxon>
        <taxon>Lecanoromycetes</taxon>
        <taxon>OSLEUM clade</taxon>
        <taxon>Lecanoromycetidae</taxon>
        <taxon>Lecanorales</taxon>
        <taxon>Lecanorineae</taxon>
        <taxon>Parmeliaceae</taxon>
        <taxon>Imshaugia</taxon>
    </lineage>
</organism>
<dbReference type="InterPro" id="IPR039853">
    <property type="entry name" value="Pinin"/>
</dbReference>
<feature type="compositionally biased region" description="Basic and acidic residues" evidence="8">
    <location>
        <begin position="68"/>
        <end position="82"/>
    </location>
</feature>
<dbReference type="GO" id="GO:0008380">
    <property type="term" value="P:RNA splicing"/>
    <property type="evidence" value="ECO:0007669"/>
    <property type="project" value="UniProtKB-KW"/>
</dbReference>
<evidence type="ECO:0000259" key="9">
    <source>
        <dbReference type="Pfam" id="PF04696"/>
    </source>
</evidence>
<evidence type="ECO:0000256" key="4">
    <source>
        <dbReference type="ARBA" id="ARBA00023015"/>
    </source>
</evidence>
<evidence type="ECO:0000256" key="8">
    <source>
        <dbReference type="SAM" id="MobiDB-lite"/>
    </source>
</evidence>
<sequence>MADIPLAVASAVILPESEQPPSPPATLKRRQSSFSDSRSKRPRIDHDDTNGSRPEAMTPSKSTIQDTRQSERRRSGQMEERKRGQRLFGALLGTLSQSSSSTAQKRRTDIEKKQQAKLKLQAEEQDEKKKMKLEALLVVRRREQRKFDKQSMQLRHSNMLAQAHFLRTRAEPRLYYKPWELSPSDEEKIKAQVEEAEESIDREARQWENDNVATKDEAPPSTNDAPKTKEEDARVVETVGAGTNGEKPSSPMISEDTNMNDTLASKEYGEKELPAEPSEAAKDLGDNGEEVVEGEEDTVIY</sequence>
<comment type="similarity">
    <text evidence="2">Belongs to the pinin family.</text>
</comment>
<keyword evidence="7" id="KW-0539">Nucleus</keyword>
<dbReference type="InterPro" id="IPR006786">
    <property type="entry name" value="Pinin_SDK_MemA"/>
</dbReference>
<keyword evidence="4" id="KW-0805">Transcription regulation</keyword>
<accession>A0A8H3F4G9</accession>
<dbReference type="Pfam" id="PF04696">
    <property type="entry name" value="Pinin_SDK_memA"/>
    <property type="match status" value="1"/>
</dbReference>
<feature type="compositionally biased region" description="Basic and acidic residues" evidence="8">
    <location>
        <begin position="185"/>
        <end position="218"/>
    </location>
</feature>
<dbReference type="EMBL" id="CAJPDT010000018">
    <property type="protein sequence ID" value="CAF9917478.1"/>
    <property type="molecule type" value="Genomic_DNA"/>
</dbReference>
<feature type="region of interest" description="Disordered" evidence="8">
    <location>
        <begin position="1"/>
        <end position="125"/>
    </location>
</feature>
<dbReference type="PANTHER" id="PTHR12707:SF0">
    <property type="entry name" value="PININ"/>
    <property type="match status" value="1"/>
</dbReference>
<feature type="compositionally biased region" description="Basic and acidic residues" evidence="8">
    <location>
        <begin position="267"/>
        <end position="285"/>
    </location>
</feature>
<evidence type="ECO:0000313" key="10">
    <source>
        <dbReference type="EMBL" id="CAF9917478.1"/>
    </source>
</evidence>
<feature type="domain" description="Pinin/SDK/MemA protein" evidence="9">
    <location>
        <begin position="79"/>
        <end position="194"/>
    </location>
</feature>
<feature type="compositionally biased region" description="Basic and acidic residues" evidence="8">
    <location>
        <begin position="37"/>
        <end position="50"/>
    </location>
</feature>
<keyword evidence="5" id="KW-0804">Transcription</keyword>
<keyword evidence="11" id="KW-1185">Reference proteome</keyword>
<feature type="compositionally biased region" description="Low complexity" evidence="8">
    <location>
        <begin position="89"/>
        <end position="103"/>
    </location>
</feature>
<dbReference type="AlphaFoldDB" id="A0A8H3F4G9"/>
<evidence type="ECO:0000256" key="2">
    <source>
        <dbReference type="ARBA" id="ARBA00010386"/>
    </source>
</evidence>
<keyword evidence="3" id="KW-0507">mRNA processing</keyword>
<feature type="compositionally biased region" description="Basic and acidic residues" evidence="8">
    <location>
        <begin position="106"/>
        <end position="125"/>
    </location>
</feature>
<evidence type="ECO:0000313" key="11">
    <source>
        <dbReference type="Proteomes" id="UP000664534"/>
    </source>
</evidence>
<protein>
    <recommendedName>
        <fullName evidence="9">Pinin/SDK/MemA protein domain-containing protein</fullName>
    </recommendedName>
</protein>
<reference evidence="10" key="1">
    <citation type="submission" date="2021-03" db="EMBL/GenBank/DDBJ databases">
        <authorList>
            <person name="Tagirdzhanova G."/>
        </authorList>
    </citation>
    <scope>NUCLEOTIDE SEQUENCE</scope>
</reference>
<name>A0A8H3F4G9_9LECA</name>
<dbReference type="GO" id="GO:0006397">
    <property type="term" value="P:mRNA processing"/>
    <property type="evidence" value="ECO:0007669"/>
    <property type="project" value="UniProtKB-KW"/>
</dbReference>
<dbReference type="GO" id="GO:0071013">
    <property type="term" value="C:catalytic step 2 spliceosome"/>
    <property type="evidence" value="ECO:0007669"/>
    <property type="project" value="TreeGrafter"/>
</dbReference>
<evidence type="ECO:0000256" key="1">
    <source>
        <dbReference type="ARBA" id="ARBA00004123"/>
    </source>
</evidence>
<keyword evidence="6" id="KW-0508">mRNA splicing</keyword>
<feature type="compositionally biased region" description="Acidic residues" evidence="8">
    <location>
        <begin position="286"/>
        <end position="301"/>
    </location>
</feature>
<proteinExistence type="inferred from homology"/>
<feature type="region of interest" description="Disordered" evidence="8">
    <location>
        <begin position="184"/>
        <end position="301"/>
    </location>
</feature>
<evidence type="ECO:0000256" key="5">
    <source>
        <dbReference type="ARBA" id="ARBA00023163"/>
    </source>
</evidence>
<dbReference type="Proteomes" id="UP000664534">
    <property type="component" value="Unassembled WGS sequence"/>
</dbReference>
<feature type="compositionally biased region" description="Basic and acidic residues" evidence="8">
    <location>
        <begin position="226"/>
        <end position="235"/>
    </location>
</feature>
<evidence type="ECO:0000256" key="3">
    <source>
        <dbReference type="ARBA" id="ARBA00022664"/>
    </source>
</evidence>
<comment type="caution">
    <text evidence="10">The sequence shown here is derived from an EMBL/GenBank/DDBJ whole genome shotgun (WGS) entry which is preliminary data.</text>
</comment>
<feature type="compositionally biased region" description="Polar residues" evidence="8">
    <location>
        <begin position="251"/>
        <end position="263"/>
    </location>
</feature>
<dbReference type="PANTHER" id="PTHR12707">
    <property type="entry name" value="PINN"/>
    <property type="match status" value="1"/>
</dbReference>